<evidence type="ECO:0000313" key="2">
    <source>
        <dbReference type="Proteomes" id="UP000324800"/>
    </source>
</evidence>
<dbReference type="Proteomes" id="UP000324800">
    <property type="component" value="Unassembled WGS sequence"/>
</dbReference>
<dbReference type="AlphaFoldDB" id="A0A5J4QV82"/>
<protein>
    <submittedName>
        <fullName evidence="1">Uncharacterized protein</fullName>
    </submittedName>
</protein>
<accession>A0A5J4QV82</accession>
<dbReference type="EMBL" id="SNRW01044187">
    <property type="protein sequence ID" value="KAA6325169.1"/>
    <property type="molecule type" value="Genomic_DNA"/>
</dbReference>
<reference evidence="1 2" key="1">
    <citation type="submission" date="2019-03" db="EMBL/GenBank/DDBJ databases">
        <title>Single cell metagenomics reveals metabolic interactions within the superorganism composed of flagellate Streblomastix strix and complex community of Bacteroidetes bacteria on its surface.</title>
        <authorList>
            <person name="Treitli S.C."/>
            <person name="Kolisko M."/>
            <person name="Husnik F."/>
            <person name="Keeling P."/>
            <person name="Hampl V."/>
        </authorList>
    </citation>
    <scope>NUCLEOTIDE SEQUENCE [LARGE SCALE GENOMIC DNA]</scope>
    <source>
        <strain evidence="1">ST1C</strain>
    </source>
</reference>
<proteinExistence type="predicted"/>
<name>A0A5J4QV82_9EUKA</name>
<comment type="caution">
    <text evidence="1">The sequence shown here is derived from an EMBL/GenBank/DDBJ whole genome shotgun (WGS) entry which is preliminary data.</text>
</comment>
<gene>
    <name evidence="1" type="ORF">EZS28_054103</name>
</gene>
<sequence length="144" mass="15883">MKLHVELLGKFKYIAPPLSVLLQLMNQFELVIMNLFALLISPYIPPPSKALHPLYVALFSSNYALLDIFKQLPPPYPVGLVVKHESNNVNPEIFNLLSAPSIIAQKPPPDYELVAHHLNLVEDCMLSSNGQGGAGYIEGSNFSS</sequence>
<feature type="non-terminal residue" evidence="1">
    <location>
        <position position="144"/>
    </location>
</feature>
<evidence type="ECO:0000313" key="1">
    <source>
        <dbReference type="EMBL" id="KAA6325169.1"/>
    </source>
</evidence>
<organism evidence="1 2">
    <name type="scientific">Streblomastix strix</name>
    <dbReference type="NCBI Taxonomy" id="222440"/>
    <lineage>
        <taxon>Eukaryota</taxon>
        <taxon>Metamonada</taxon>
        <taxon>Preaxostyla</taxon>
        <taxon>Oxymonadida</taxon>
        <taxon>Streblomastigidae</taxon>
        <taxon>Streblomastix</taxon>
    </lineage>
</organism>